<dbReference type="AlphaFoldDB" id="A0A368P7A5"/>
<comment type="caution">
    <text evidence="2">The sequence shown here is derived from an EMBL/GenBank/DDBJ whole genome shotgun (WGS) entry which is preliminary data.</text>
</comment>
<feature type="chain" id="PRO_5017042801" description="Lipoprotein" evidence="1">
    <location>
        <begin position="25"/>
        <end position="178"/>
    </location>
</feature>
<name>A0A368P7A5_9FLAO</name>
<dbReference type="OrthoDB" id="1364277at2"/>
<keyword evidence="3" id="KW-1185">Reference proteome</keyword>
<evidence type="ECO:0008006" key="4">
    <source>
        <dbReference type="Google" id="ProtNLM"/>
    </source>
</evidence>
<dbReference type="RefSeq" id="WP_072347927.1">
    <property type="nucleotide sequence ID" value="NZ_JAWWDI010000045.1"/>
</dbReference>
<reference evidence="2 3" key="1">
    <citation type="submission" date="2018-07" db="EMBL/GenBank/DDBJ databases">
        <title>Oceanihabitans testaceum sp. nov., isolated from marine sediment.</title>
        <authorList>
            <person name="Li C.-M."/>
        </authorList>
    </citation>
    <scope>NUCLEOTIDE SEQUENCE [LARGE SCALE GENOMIC DNA]</scope>
    <source>
        <strain evidence="2 3">S9-10</strain>
    </source>
</reference>
<evidence type="ECO:0000256" key="1">
    <source>
        <dbReference type="SAM" id="SignalP"/>
    </source>
</evidence>
<keyword evidence="1" id="KW-0732">Signal</keyword>
<evidence type="ECO:0000313" key="3">
    <source>
        <dbReference type="Proteomes" id="UP000252249"/>
    </source>
</evidence>
<gene>
    <name evidence="2" type="ORF">DU428_02650</name>
</gene>
<evidence type="ECO:0000313" key="2">
    <source>
        <dbReference type="EMBL" id="RCU58293.1"/>
    </source>
</evidence>
<accession>A0A368P7A5</accession>
<organism evidence="2 3">
    <name type="scientific">Oceanihabitans sediminis</name>
    <dbReference type="NCBI Taxonomy" id="1812012"/>
    <lineage>
        <taxon>Bacteria</taxon>
        <taxon>Pseudomonadati</taxon>
        <taxon>Bacteroidota</taxon>
        <taxon>Flavobacteriia</taxon>
        <taxon>Flavobacteriales</taxon>
        <taxon>Flavobacteriaceae</taxon>
        <taxon>Oceanihabitans</taxon>
    </lineage>
</organism>
<feature type="signal peptide" evidence="1">
    <location>
        <begin position="1"/>
        <end position="24"/>
    </location>
</feature>
<dbReference type="Proteomes" id="UP000252249">
    <property type="component" value="Unassembled WGS sequence"/>
</dbReference>
<proteinExistence type="predicted"/>
<sequence length="178" mass="20525">MKIIQTSFLSLTVLLSFVTFFNCSSVKQNNAENNNSYKYLIQENPPIEITESYYQHWVADVKGGASGIYLHIYVKDNTNNVLLESVYFRGMHAKLETIKPGYVANFITEANYTNDIIMSSEPESEYANQIPSKDEFPFKLKDNECVVGYNQRNTIKYFKIKNLFKKPMEIYPATQPGQ</sequence>
<protein>
    <recommendedName>
        <fullName evidence="4">Lipoprotein</fullName>
    </recommendedName>
</protein>
<dbReference type="EMBL" id="QPIG01000001">
    <property type="protein sequence ID" value="RCU58293.1"/>
    <property type="molecule type" value="Genomic_DNA"/>
</dbReference>